<keyword evidence="2" id="KW-1133">Transmembrane helix</keyword>
<dbReference type="RefSeq" id="WP_003898099.1">
    <property type="nucleotide sequence ID" value="NZ_CP027541.1"/>
</dbReference>
<proteinExistence type="predicted"/>
<protein>
    <submittedName>
        <fullName evidence="4">N5,N10-methylenetetrahydromethanopterin reductase-related protein</fullName>
    </submittedName>
</protein>
<evidence type="ECO:0000256" key="2">
    <source>
        <dbReference type="SAM" id="Phobius"/>
    </source>
</evidence>
<dbReference type="PANTHER" id="PTHR43244:SF1">
    <property type="entry name" value="5,10-METHYLENETETRAHYDROMETHANOPTERIN REDUCTASE"/>
    <property type="match status" value="1"/>
</dbReference>
<evidence type="ECO:0000259" key="3">
    <source>
        <dbReference type="Pfam" id="PF00296"/>
    </source>
</evidence>
<keyword evidence="1" id="KW-0560">Oxidoreductase</keyword>
<feature type="transmembrane region" description="Helical" evidence="2">
    <location>
        <begin position="65"/>
        <end position="88"/>
    </location>
</feature>
<dbReference type="CDD" id="cd01097">
    <property type="entry name" value="Tetrahydromethanopterin_reductase"/>
    <property type="match status" value="1"/>
</dbReference>
<dbReference type="InterPro" id="IPR019921">
    <property type="entry name" value="Lucif-like_OxRdtase_Rv2161c"/>
</dbReference>
<dbReference type="AlphaFoldDB" id="A0A2U9Q0N4"/>
<dbReference type="Gene3D" id="3.20.20.30">
    <property type="entry name" value="Luciferase-like domain"/>
    <property type="match status" value="1"/>
</dbReference>
<dbReference type="PANTHER" id="PTHR43244">
    <property type="match status" value="1"/>
</dbReference>
<keyword evidence="2" id="KW-0812">Transmembrane</keyword>
<dbReference type="Proteomes" id="UP000011200">
    <property type="component" value="Chromosome"/>
</dbReference>
<dbReference type="Pfam" id="PF00296">
    <property type="entry name" value="Bac_luciferase"/>
    <property type="match status" value="1"/>
</dbReference>
<dbReference type="EMBL" id="CP027541">
    <property type="protein sequence ID" value="AWT57494.1"/>
    <property type="molecule type" value="Genomic_DNA"/>
</dbReference>
<keyword evidence="2" id="KW-0472">Membrane</keyword>
<dbReference type="InterPro" id="IPR036661">
    <property type="entry name" value="Luciferase-like_sf"/>
</dbReference>
<evidence type="ECO:0000313" key="4">
    <source>
        <dbReference type="EMBL" id="AWT57494.1"/>
    </source>
</evidence>
<dbReference type="InterPro" id="IPR050564">
    <property type="entry name" value="F420-G6PD/mer"/>
</dbReference>
<dbReference type="NCBIfam" id="TIGR03619">
    <property type="entry name" value="F420_Rv2161c"/>
    <property type="match status" value="1"/>
</dbReference>
<sequence>MTDAPRFGISTSSADGGIAPDVLARAVEERGFDWLLFDDHSYFPADTPDAVDPAFRARLPLIRDLFVVLAYAASATSTLTIGSGVALLPQRDTLHTAKAVASLATLSGNRVVLGVGVGWNLNEVCNHGADPRRRGAKLDEQLSALRALWSDDEAEFSGTQVRFGPVVARPRPSAPVPILVGGASEAALARTVRFGDGWLPFAELSTPADVARARKWFTEQGRGDLGVTVSGVPDDASVASAYLDAGAGRVLFNLEPGPEDDVLRALDAVADTVRSI</sequence>
<dbReference type="GO" id="GO:0016705">
    <property type="term" value="F:oxidoreductase activity, acting on paired donors, with incorporation or reduction of molecular oxygen"/>
    <property type="evidence" value="ECO:0007669"/>
    <property type="project" value="InterPro"/>
</dbReference>
<dbReference type="InterPro" id="IPR011251">
    <property type="entry name" value="Luciferase-like_dom"/>
</dbReference>
<dbReference type="SUPFAM" id="SSF51679">
    <property type="entry name" value="Bacterial luciferase-like"/>
    <property type="match status" value="1"/>
</dbReference>
<reference evidence="4 5" key="1">
    <citation type="journal article" date="2013" name="Genome Announc.">
        <title>Draft genome sequence of MKD8, a conjugal recipient Mycobacterium smegmatis strain.</title>
        <authorList>
            <person name="Gray T.A."/>
            <person name="Palumbo M.J."/>
            <person name="Derbyshire K.M."/>
        </authorList>
    </citation>
    <scope>NUCLEOTIDE SEQUENCE [LARGE SCALE GENOMIC DNA]</scope>
    <source>
        <strain evidence="4 5">MKD8</strain>
    </source>
</reference>
<name>A0A2U9Q0N4_MYCSE</name>
<accession>A0A2U9Q0N4</accession>
<reference evidence="5" key="2">
    <citation type="submission" date="2018-03" db="EMBL/GenBank/DDBJ databases">
        <authorList>
            <person name="Derbyshire K."/>
            <person name="Gray T.A."/>
            <person name="Champion M."/>
        </authorList>
    </citation>
    <scope>NUCLEOTIDE SEQUENCE [LARGE SCALE GENOMIC DNA]</scope>
    <source>
        <strain evidence="5">MKD8</strain>
    </source>
</reference>
<evidence type="ECO:0000313" key="5">
    <source>
        <dbReference type="Proteomes" id="UP000011200"/>
    </source>
</evidence>
<gene>
    <name evidence="4" type="ORF">D806_065610</name>
</gene>
<feature type="domain" description="Luciferase-like" evidence="3">
    <location>
        <begin position="23"/>
        <end position="222"/>
    </location>
</feature>
<organism evidence="4 5">
    <name type="scientific">Mycolicibacterium smegmatis (strain MKD8)</name>
    <name type="common">Mycobacterium smegmatis</name>
    <dbReference type="NCBI Taxonomy" id="1214915"/>
    <lineage>
        <taxon>Bacteria</taxon>
        <taxon>Bacillati</taxon>
        <taxon>Actinomycetota</taxon>
        <taxon>Actinomycetes</taxon>
        <taxon>Mycobacteriales</taxon>
        <taxon>Mycobacteriaceae</taxon>
        <taxon>Mycolicibacterium</taxon>
    </lineage>
</organism>
<evidence type="ECO:0000256" key="1">
    <source>
        <dbReference type="ARBA" id="ARBA00023002"/>
    </source>
</evidence>